<proteinExistence type="inferred from homology"/>
<dbReference type="Pfam" id="PF08424">
    <property type="entry name" value="NRDE-2"/>
    <property type="match status" value="1"/>
</dbReference>
<dbReference type="EMBL" id="KE504128">
    <property type="protein sequence ID" value="EPT03983.1"/>
    <property type="molecule type" value="Genomic_DNA"/>
</dbReference>
<dbReference type="Proteomes" id="UP000015241">
    <property type="component" value="Unassembled WGS sequence"/>
</dbReference>
<name>S8EIB1_FOMSC</name>
<dbReference type="eggNOG" id="KOG1972">
    <property type="taxonomic scope" value="Eukaryota"/>
</dbReference>
<dbReference type="InterPro" id="IPR011990">
    <property type="entry name" value="TPR-like_helical_dom_sf"/>
</dbReference>
<dbReference type="STRING" id="743788.S8EIB1"/>
<dbReference type="AlphaFoldDB" id="S8EIB1"/>
<evidence type="ECO:0000256" key="3">
    <source>
        <dbReference type="ARBA" id="ARBA00023242"/>
    </source>
</evidence>
<feature type="compositionally biased region" description="Polar residues" evidence="4">
    <location>
        <begin position="25"/>
        <end position="36"/>
    </location>
</feature>
<dbReference type="GO" id="GO:0071013">
    <property type="term" value="C:catalytic step 2 spliceosome"/>
    <property type="evidence" value="ECO:0007669"/>
    <property type="project" value="TreeGrafter"/>
</dbReference>
<evidence type="ECO:0000256" key="2">
    <source>
        <dbReference type="ARBA" id="ARBA00009265"/>
    </source>
</evidence>
<evidence type="ECO:0000256" key="1">
    <source>
        <dbReference type="ARBA" id="ARBA00004123"/>
    </source>
</evidence>
<dbReference type="GO" id="GO:1902369">
    <property type="term" value="P:negative regulation of RNA catabolic process"/>
    <property type="evidence" value="ECO:0007669"/>
    <property type="project" value="TreeGrafter"/>
</dbReference>
<sequence length="1076" mass="120954">MSAPSFSSFPSSFTSFPDLEPGPSKRSSTPTEQPTATKKREEIRRDKKDKERKEKKHRNYKKHRDIVDRHTSRKHEDVAYFGLDDERVKAKEDSSIRAEKPYASATDKEQLPYYTDRKGDPLNVQYGGLHAGNIPRYHLVSGGKTILGLEHGWRVVHRGRKGIEVAVGGKRRMPGLTDSSARHLLHAVPTRTLLASSQDKYKYDEVEGFLRITSGHQRKGDPSYRSITASKHDAYSDEDTESSNEDRSESSDSDSDTTPMTSLQATLKSLEEQLSADLTSISTWLSLLTHTLSTVPITSKNAPKARSEITLSILRRALSAHPQNASSKALRLRYLKAGEESWHERKLREEWEDALKVGGIEMWIEWLDWRIRKADNGMDGVVDDAKRVLAAVHGDEIGMLRVQWRMAVGFRDAGYIERANALFQAEAELIYRTSPELAHQPFERRLDALEEFWDSEAPRIGEASATAERYWNASALGDVANPSQSRKAAALPTDRDPYRHWAASEALCDRAYQLPTRSFDEAAEADPYATILFSDLRSLLVDLRSMEARDALRHIWLAFLGLHVPGYLSTLTPTTQDCTDDRWAYAHLASPSHLSSVMPSEADNAARRITADAQAGVLIGREREYSSAFGPVKNWGYGVVGSLEAIPGTRWTMWGPQDVTDVNADLVREVFVQCRTGDDTQWDILSLAFEGACNLKGAAVQSKKLLASAQDSIPLWAAHARLQRLRGRLDDARKVYQTVLASSKPGSTDCQLWWDWAEMEWLAGRSDNATEVILRSTGSQGTGGIAVLRAKRHLQEATSISSIHWKSREYSIKLWALLEILTTSPEAALATLDVQLSALDFGSIAHESLAVVSLSLLYVHGIVLRHPMPPALLRERAERVIELYPSNTIVLGMFLEAQKGQAIWGRVKALFGEGIDAGMREKDLCRRVAEVWVASWEKGRWEAEQERTRGGLSAAVQSERTRGSAALWLLYVHFEVRTGNMQRAKKLLFRAVGECPLAKELYLLAFGPLRRVFKSRELNEWAETMAERGIRMRRGLDELLEGWTEEAEDNRAEASDTEDGDEIEHNARELRRLMPY</sequence>
<comment type="subcellular location">
    <subcellularLocation>
        <location evidence="1">Nucleus</location>
    </subcellularLocation>
</comment>
<dbReference type="HOGENOM" id="CLU_007550_0_0_1"/>
<dbReference type="GO" id="GO:0031048">
    <property type="term" value="P:regulatory ncRNA-mediated heterochromatin formation"/>
    <property type="evidence" value="ECO:0007669"/>
    <property type="project" value="TreeGrafter"/>
</dbReference>
<dbReference type="OrthoDB" id="297219at2759"/>
<feature type="compositionally biased region" description="Basic and acidic residues" evidence="4">
    <location>
        <begin position="38"/>
        <end position="52"/>
    </location>
</feature>
<evidence type="ECO:0008006" key="7">
    <source>
        <dbReference type="Google" id="ProtNLM"/>
    </source>
</evidence>
<feature type="compositionally biased region" description="Low complexity" evidence="4">
    <location>
        <begin position="1"/>
        <end position="17"/>
    </location>
</feature>
<dbReference type="Gene3D" id="1.25.40.10">
    <property type="entry name" value="Tetratricopeptide repeat domain"/>
    <property type="match status" value="1"/>
</dbReference>
<gene>
    <name evidence="5" type="ORF">FOMPIDRAFT_1046457</name>
</gene>
<evidence type="ECO:0000313" key="5">
    <source>
        <dbReference type="EMBL" id="EPT03983.1"/>
    </source>
</evidence>
<comment type="similarity">
    <text evidence="2">Belongs to the NRDE2 family.</text>
</comment>
<organism evidence="5 6">
    <name type="scientific">Fomitopsis schrenkii</name>
    <name type="common">Brown rot fungus</name>
    <dbReference type="NCBI Taxonomy" id="2126942"/>
    <lineage>
        <taxon>Eukaryota</taxon>
        <taxon>Fungi</taxon>
        <taxon>Dikarya</taxon>
        <taxon>Basidiomycota</taxon>
        <taxon>Agaricomycotina</taxon>
        <taxon>Agaricomycetes</taxon>
        <taxon>Polyporales</taxon>
        <taxon>Fomitopsis</taxon>
    </lineage>
</organism>
<protein>
    <recommendedName>
        <fullName evidence="7">DUF1740-domain-containing protein</fullName>
    </recommendedName>
</protein>
<dbReference type="SUPFAM" id="SSF48452">
    <property type="entry name" value="TPR-like"/>
    <property type="match status" value="1"/>
</dbReference>
<reference evidence="5 6" key="1">
    <citation type="journal article" date="2012" name="Science">
        <title>The Paleozoic origin of enzymatic lignin decomposition reconstructed from 31 fungal genomes.</title>
        <authorList>
            <person name="Floudas D."/>
            <person name="Binder M."/>
            <person name="Riley R."/>
            <person name="Barry K."/>
            <person name="Blanchette R.A."/>
            <person name="Henrissat B."/>
            <person name="Martinez A.T."/>
            <person name="Otillar R."/>
            <person name="Spatafora J.W."/>
            <person name="Yadav J.S."/>
            <person name="Aerts A."/>
            <person name="Benoit I."/>
            <person name="Boyd A."/>
            <person name="Carlson A."/>
            <person name="Copeland A."/>
            <person name="Coutinho P.M."/>
            <person name="de Vries R.P."/>
            <person name="Ferreira P."/>
            <person name="Findley K."/>
            <person name="Foster B."/>
            <person name="Gaskell J."/>
            <person name="Glotzer D."/>
            <person name="Gorecki P."/>
            <person name="Heitman J."/>
            <person name="Hesse C."/>
            <person name="Hori C."/>
            <person name="Igarashi K."/>
            <person name="Jurgens J.A."/>
            <person name="Kallen N."/>
            <person name="Kersten P."/>
            <person name="Kohler A."/>
            <person name="Kuees U."/>
            <person name="Kumar T.K.A."/>
            <person name="Kuo A."/>
            <person name="LaButti K."/>
            <person name="Larrondo L.F."/>
            <person name="Lindquist E."/>
            <person name="Ling A."/>
            <person name="Lombard V."/>
            <person name="Lucas S."/>
            <person name="Lundell T."/>
            <person name="Martin R."/>
            <person name="McLaughlin D.J."/>
            <person name="Morgenstern I."/>
            <person name="Morin E."/>
            <person name="Murat C."/>
            <person name="Nagy L.G."/>
            <person name="Nolan M."/>
            <person name="Ohm R.A."/>
            <person name="Patyshakuliyeva A."/>
            <person name="Rokas A."/>
            <person name="Ruiz-Duenas F.J."/>
            <person name="Sabat G."/>
            <person name="Salamov A."/>
            <person name="Samejima M."/>
            <person name="Schmutz J."/>
            <person name="Slot J.C."/>
            <person name="St John F."/>
            <person name="Stenlid J."/>
            <person name="Sun H."/>
            <person name="Sun S."/>
            <person name="Syed K."/>
            <person name="Tsang A."/>
            <person name="Wiebenga A."/>
            <person name="Young D."/>
            <person name="Pisabarro A."/>
            <person name="Eastwood D.C."/>
            <person name="Martin F."/>
            <person name="Cullen D."/>
            <person name="Grigoriev I.V."/>
            <person name="Hibbett D.S."/>
        </authorList>
    </citation>
    <scope>NUCLEOTIDE SEQUENCE</scope>
    <source>
        <strain evidence="6">FP-58527</strain>
    </source>
</reference>
<feature type="region of interest" description="Disordered" evidence="4">
    <location>
        <begin position="1"/>
        <end position="71"/>
    </location>
</feature>
<evidence type="ECO:0000313" key="6">
    <source>
        <dbReference type="Proteomes" id="UP000015241"/>
    </source>
</evidence>
<feature type="compositionally biased region" description="Basic residues" evidence="4">
    <location>
        <begin position="53"/>
        <end position="64"/>
    </location>
</feature>
<feature type="region of interest" description="Disordered" evidence="4">
    <location>
        <begin position="214"/>
        <end position="260"/>
    </location>
</feature>
<dbReference type="PANTHER" id="PTHR13471:SF0">
    <property type="entry name" value="NUCLEAR EXOSOME REGULATOR NRDE2"/>
    <property type="match status" value="1"/>
</dbReference>
<keyword evidence="3" id="KW-0539">Nucleus</keyword>
<keyword evidence="6" id="KW-1185">Reference proteome</keyword>
<dbReference type="FunCoup" id="S8EIB1">
    <property type="interactions" value="268"/>
</dbReference>
<dbReference type="PANTHER" id="PTHR13471">
    <property type="entry name" value="TETRATRICOPEPTIDE-LIKE HELICAL"/>
    <property type="match status" value="1"/>
</dbReference>
<dbReference type="InterPro" id="IPR013633">
    <property type="entry name" value="NRDE-2"/>
</dbReference>
<feature type="region of interest" description="Disordered" evidence="4">
    <location>
        <begin position="1046"/>
        <end position="1065"/>
    </location>
</feature>
<accession>S8EIB1</accession>
<dbReference type="InParanoid" id="S8EIB1"/>
<evidence type="ECO:0000256" key="4">
    <source>
        <dbReference type="SAM" id="MobiDB-lite"/>
    </source>
</evidence>